<dbReference type="PANTHER" id="PTHR46151:SF18">
    <property type="entry name" value="NEP1-INTERACTING PROTEIN-LIKE 2"/>
    <property type="match status" value="1"/>
</dbReference>
<dbReference type="Proteomes" id="UP000796880">
    <property type="component" value="Unassembled WGS sequence"/>
</dbReference>
<comment type="subcellular location">
    <subcellularLocation>
        <location evidence="1">Membrane</location>
    </subcellularLocation>
</comment>
<evidence type="ECO:0000256" key="2">
    <source>
        <dbReference type="ARBA" id="ARBA00022723"/>
    </source>
</evidence>
<evidence type="ECO:0000256" key="3">
    <source>
        <dbReference type="ARBA" id="ARBA00022771"/>
    </source>
</evidence>
<dbReference type="SUPFAM" id="SSF57850">
    <property type="entry name" value="RING/U-box"/>
    <property type="match status" value="1"/>
</dbReference>
<dbReference type="InterPro" id="IPR001841">
    <property type="entry name" value="Znf_RING"/>
</dbReference>
<dbReference type="Pfam" id="PF13639">
    <property type="entry name" value="zf-RING_2"/>
    <property type="match status" value="1"/>
</dbReference>
<name>A0A8K0E0A0_9ROSA</name>
<proteinExistence type="predicted"/>
<sequence length="212" mass="22870">MDTVGFESIGIVKRLARLFVSVITGTVVLLFALAGCFTGAIAGALAGKASDSGVVRGAGLGAVAGAVLSVEIFEASRAYLFLDQSGSRNSSSMADFTEELLRGRFVEEHFAPGMLTNTHWQVRFTNISYDEIHDAYEVVSKGLSRDALKKLPSLVVEESNAAQSVCCTICLQDLEVGEIARRLPQCQHTFHLACVDKWLIRHGSCPVCRQCV</sequence>
<dbReference type="PANTHER" id="PTHR46151">
    <property type="entry name" value="NEP1-INTERACTING PROTEIN-LIKE 2"/>
    <property type="match status" value="1"/>
</dbReference>
<organism evidence="9 10">
    <name type="scientific">Rhamnella rubrinervis</name>
    <dbReference type="NCBI Taxonomy" id="2594499"/>
    <lineage>
        <taxon>Eukaryota</taxon>
        <taxon>Viridiplantae</taxon>
        <taxon>Streptophyta</taxon>
        <taxon>Embryophyta</taxon>
        <taxon>Tracheophyta</taxon>
        <taxon>Spermatophyta</taxon>
        <taxon>Magnoliopsida</taxon>
        <taxon>eudicotyledons</taxon>
        <taxon>Gunneridae</taxon>
        <taxon>Pentapetalae</taxon>
        <taxon>rosids</taxon>
        <taxon>fabids</taxon>
        <taxon>Rosales</taxon>
        <taxon>Rhamnaceae</taxon>
        <taxon>rhamnoid group</taxon>
        <taxon>Rhamneae</taxon>
        <taxon>Rhamnella</taxon>
    </lineage>
</organism>
<dbReference type="PROSITE" id="PS50089">
    <property type="entry name" value="ZF_RING_2"/>
    <property type="match status" value="1"/>
</dbReference>
<dbReference type="SMART" id="SM00184">
    <property type="entry name" value="RING"/>
    <property type="match status" value="1"/>
</dbReference>
<accession>A0A8K0E0A0</accession>
<dbReference type="InterPro" id="IPR013083">
    <property type="entry name" value="Znf_RING/FYVE/PHD"/>
</dbReference>
<evidence type="ECO:0000256" key="1">
    <source>
        <dbReference type="ARBA" id="ARBA00004370"/>
    </source>
</evidence>
<reference evidence="9" key="1">
    <citation type="submission" date="2020-03" db="EMBL/GenBank/DDBJ databases">
        <title>A high-quality chromosome-level genome assembly of a woody plant with both climbing and erect habits, Rhamnella rubrinervis.</title>
        <authorList>
            <person name="Lu Z."/>
            <person name="Yang Y."/>
            <person name="Zhu X."/>
            <person name="Sun Y."/>
        </authorList>
    </citation>
    <scope>NUCLEOTIDE SEQUENCE</scope>
    <source>
        <strain evidence="9">BYM</strain>
        <tissue evidence="9">Leaf</tissue>
    </source>
</reference>
<comment type="caution">
    <text evidence="9">The sequence shown here is derived from an EMBL/GenBank/DDBJ whole genome shotgun (WGS) entry which is preliminary data.</text>
</comment>
<protein>
    <recommendedName>
        <fullName evidence="8">RING-type domain-containing protein</fullName>
    </recommendedName>
</protein>
<gene>
    <name evidence="9" type="ORF">FNV43_RR20384</name>
</gene>
<evidence type="ECO:0000256" key="5">
    <source>
        <dbReference type="ARBA" id="ARBA00023136"/>
    </source>
</evidence>
<evidence type="ECO:0000256" key="6">
    <source>
        <dbReference type="PROSITE-ProRule" id="PRU00175"/>
    </source>
</evidence>
<dbReference type="GO" id="GO:0008270">
    <property type="term" value="F:zinc ion binding"/>
    <property type="evidence" value="ECO:0007669"/>
    <property type="project" value="UniProtKB-KW"/>
</dbReference>
<evidence type="ECO:0000256" key="4">
    <source>
        <dbReference type="ARBA" id="ARBA00022833"/>
    </source>
</evidence>
<keyword evidence="10" id="KW-1185">Reference proteome</keyword>
<keyword evidence="5 7" id="KW-0472">Membrane</keyword>
<dbReference type="EMBL" id="VOIH02000009">
    <property type="protein sequence ID" value="KAF3437628.1"/>
    <property type="molecule type" value="Genomic_DNA"/>
</dbReference>
<dbReference type="AlphaFoldDB" id="A0A8K0E0A0"/>
<evidence type="ECO:0000256" key="7">
    <source>
        <dbReference type="SAM" id="Phobius"/>
    </source>
</evidence>
<keyword evidence="3 6" id="KW-0863">Zinc-finger</keyword>
<dbReference type="OrthoDB" id="9984778at2759"/>
<evidence type="ECO:0000313" key="9">
    <source>
        <dbReference type="EMBL" id="KAF3437628.1"/>
    </source>
</evidence>
<evidence type="ECO:0000259" key="8">
    <source>
        <dbReference type="PROSITE" id="PS50089"/>
    </source>
</evidence>
<dbReference type="GO" id="GO:0016020">
    <property type="term" value="C:membrane"/>
    <property type="evidence" value="ECO:0007669"/>
    <property type="project" value="UniProtKB-SubCell"/>
</dbReference>
<feature type="transmembrane region" description="Helical" evidence="7">
    <location>
        <begin position="18"/>
        <end position="46"/>
    </location>
</feature>
<feature type="domain" description="RING-type" evidence="8">
    <location>
        <begin position="167"/>
        <end position="209"/>
    </location>
</feature>
<keyword evidence="7" id="KW-1133">Transmembrane helix</keyword>
<keyword evidence="4" id="KW-0862">Zinc</keyword>
<keyword evidence="2" id="KW-0479">Metal-binding</keyword>
<keyword evidence="7" id="KW-0812">Transmembrane</keyword>
<evidence type="ECO:0000313" key="10">
    <source>
        <dbReference type="Proteomes" id="UP000796880"/>
    </source>
</evidence>
<dbReference type="CDD" id="cd23119">
    <property type="entry name" value="RING-H2_NIPL1-like"/>
    <property type="match status" value="1"/>
</dbReference>
<dbReference type="Gene3D" id="3.30.40.10">
    <property type="entry name" value="Zinc/RING finger domain, C3HC4 (zinc finger)"/>
    <property type="match status" value="1"/>
</dbReference>